<dbReference type="GeneID" id="87890154"/>
<evidence type="ECO:0000256" key="1">
    <source>
        <dbReference type="SAM" id="MobiDB-lite"/>
    </source>
</evidence>
<keyword evidence="3" id="KW-1185">Reference proteome</keyword>
<evidence type="ECO:0000313" key="3">
    <source>
        <dbReference type="Proteomes" id="UP001273166"/>
    </source>
</evidence>
<proteinExistence type="predicted"/>
<evidence type="ECO:0000313" key="2">
    <source>
        <dbReference type="EMBL" id="KAK3311546.1"/>
    </source>
</evidence>
<reference evidence="2" key="2">
    <citation type="submission" date="2023-06" db="EMBL/GenBank/DDBJ databases">
        <authorList>
            <consortium name="Lawrence Berkeley National Laboratory"/>
            <person name="Mondo S.J."/>
            <person name="Hensen N."/>
            <person name="Bonometti L."/>
            <person name="Westerberg I."/>
            <person name="Brannstrom I.O."/>
            <person name="Guillou S."/>
            <person name="Cros-Aarteil S."/>
            <person name="Calhoun S."/>
            <person name="Haridas S."/>
            <person name="Kuo A."/>
            <person name="Pangilinan J."/>
            <person name="Riley R."/>
            <person name="Labutti K."/>
            <person name="Andreopoulos B."/>
            <person name="Lipzen A."/>
            <person name="Chen C."/>
            <person name="Yanf M."/>
            <person name="Daum C."/>
            <person name="Ng V."/>
            <person name="Clum A."/>
            <person name="Steindorff A."/>
            <person name="Ohm R."/>
            <person name="Martin F."/>
            <person name="Silar P."/>
            <person name="Natvig D."/>
            <person name="Lalanne C."/>
            <person name="Gautier V."/>
            <person name="Ament-Velasquez S.L."/>
            <person name="Kruys A."/>
            <person name="Hutchinson M.I."/>
            <person name="Powell A.J."/>
            <person name="Barry K."/>
            <person name="Miller A.N."/>
            <person name="Grigoriev I.V."/>
            <person name="Debuchy R."/>
            <person name="Gladieux P."/>
            <person name="Thoren M.H."/>
            <person name="Johannesson H."/>
        </authorList>
    </citation>
    <scope>NUCLEOTIDE SEQUENCE</scope>
    <source>
        <strain evidence="2">CBS 333.67</strain>
    </source>
</reference>
<dbReference type="EMBL" id="JAUDZG010000001">
    <property type="protein sequence ID" value="KAK3311546.1"/>
    <property type="molecule type" value="Genomic_DNA"/>
</dbReference>
<sequence>MADVYTWLSAIDPSTDPTAFGRDSDGHCHEPNNLYSLYNWELGFHAPMLLADRLLKSQKYDEALQVCRFVFNPLGTGVETGSQDRRPAVQRSGPRRTSTASSGSYRSLSRRSTR</sequence>
<feature type="compositionally biased region" description="Low complexity" evidence="1">
    <location>
        <begin position="95"/>
        <end position="107"/>
    </location>
</feature>
<feature type="region of interest" description="Disordered" evidence="1">
    <location>
        <begin position="74"/>
        <end position="114"/>
    </location>
</feature>
<protein>
    <submittedName>
        <fullName evidence="2">Uncharacterized protein</fullName>
    </submittedName>
</protein>
<reference evidence="2" key="1">
    <citation type="journal article" date="2023" name="Mol. Phylogenet. Evol.">
        <title>Genome-scale phylogeny and comparative genomics of the fungal order Sordariales.</title>
        <authorList>
            <person name="Hensen N."/>
            <person name="Bonometti L."/>
            <person name="Westerberg I."/>
            <person name="Brannstrom I.O."/>
            <person name="Guillou S."/>
            <person name="Cros-Aarteil S."/>
            <person name="Calhoun S."/>
            <person name="Haridas S."/>
            <person name="Kuo A."/>
            <person name="Mondo S."/>
            <person name="Pangilinan J."/>
            <person name="Riley R."/>
            <person name="LaButti K."/>
            <person name="Andreopoulos B."/>
            <person name="Lipzen A."/>
            <person name="Chen C."/>
            <person name="Yan M."/>
            <person name="Daum C."/>
            <person name="Ng V."/>
            <person name="Clum A."/>
            <person name="Steindorff A."/>
            <person name="Ohm R.A."/>
            <person name="Martin F."/>
            <person name="Silar P."/>
            <person name="Natvig D.O."/>
            <person name="Lalanne C."/>
            <person name="Gautier V."/>
            <person name="Ament-Velasquez S.L."/>
            <person name="Kruys A."/>
            <person name="Hutchinson M.I."/>
            <person name="Powell A.J."/>
            <person name="Barry K."/>
            <person name="Miller A.N."/>
            <person name="Grigoriev I.V."/>
            <person name="Debuchy R."/>
            <person name="Gladieux P."/>
            <person name="Hiltunen Thoren M."/>
            <person name="Johannesson H."/>
        </authorList>
    </citation>
    <scope>NUCLEOTIDE SEQUENCE</scope>
    <source>
        <strain evidence="2">CBS 333.67</strain>
    </source>
</reference>
<name>A0AAJ0H4B7_9PEZI</name>
<dbReference type="AlphaFoldDB" id="A0AAJ0H4B7"/>
<dbReference type="Proteomes" id="UP001273166">
    <property type="component" value="Unassembled WGS sequence"/>
</dbReference>
<dbReference type="RefSeq" id="XP_062727326.1">
    <property type="nucleotide sequence ID" value="XM_062871325.1"/>
</dbReference>
<gene>
    <name evidence="2" type="ORF">B0T15DRAFT_79577</name>
</gene>
<comment type="caution">
    <text evidence="2">The sequence shown here is derived from an EMBL/GenBank/DDBJ whole genome shotgun (WGS) entry which is preliminary data.</text>
</comment>
<accession>A0AAJ0H4B7</accession>
<organism evidence="2 3">
    <name type="scientific">Chaetomium strumarium</name>
    <dbReference type="NCBI Taxonomy" id="1170767"/>
    <lineage>
        <taxon>Eukaryota</taxon>
        <taxon>Fungi</taxon>
        <taxon>Dikarya</taxon>
        <taxon>Ascomycota</taxon>
        <taxon>Pezizomycotina</taxon>
        <taxon>Sordariomycetes</taxon>
        <taxon>Sordariomycetidae</taxon>
        <taxon>Sordariales</taxon>
        <taxon>Chaetomiaceae</taxon>
        <taxon>Chaetomium</taxon>
    </lineage>
</organism>